<feature type="domain" description="Winged helix-turn-helix" evidence="1">
    <location>
        <begin position="15"/>
        <end position="80"/>
    </location>
</feature>
<proteinExistence type="predicted"/>
<name>A0A969WD71_9GAMM</name>
<dbReference type="AlphaFoldDB" id="A0A969WD71"/>
<reference evidence="2" key="1">
    <citation type="submission" date="2020-03" db="EMBL/GenBank/DDBJ databases">
        <title>Solimonas marina sp. nov., isolated from deep seawater of the Pacific Ocean.</title>
        <authorList>
            <person name="Liu X."/>
            <person name="Lai Q."/>
            <person name="Sun F."/>
            <person name="Gai Y."/>
            <person name="Li G."/>
            <person name="Shao Z."/>
        </authorList>
    </citation>
    <scope>NUCLEOTIDE SEQUENCE</scope>
    <source>
        <strain evidence="2">C16B3</strain>
    </source>
</reference>
<dbReference type="Pfam" id="PF14090">
    <property type="entry name" value="HTH_39"/>
    <property type="match status" value="1"/>
</dbReference>
<evidence type="ECO:0000313" key="2">
    <source>
        <dbReference type="EMBL" id="NKF23236.1"/>
    </source>
</evidence>
<sequence length="87" mass="9808">MVNTSRDHPNSGAAQRQRLLHRLRKGPATTIELRRDLDILMPAARVHELRHKHGEPIELVWTEAYTDAGRKHRVGLYLLHSGNGAGS</sequence>
<organism evidence="2 3">
    <name type="scientific">Solimonas marina</name>
    <dbReference type="NCBI Taxonomy" id="2714601"/>
    <lineage>
        <taxon>Bacteria</taxon>
        <taxon>Pseudomonadati</taxon>
        <taxon>Pseudomonadota</taxon>
        <taxon>Gammaproteobacteria</taxon>
        <taxon>Nevskiales</taxon>
        <taxon>Nevskiaceae</taxon>
        <taxon>Solimonas</taxon>
    </lineage>
</organism>
<evidence type="ECO:0000313" key="3">
    <source>
        <dbReference type="Proteomes" id="UP000653472"/>
    </source>
</evidence>
<dbReference type="EMBL" id="JAAVXB010000007">
    <property type="protein sequence ID" value="NKF23236.1"/>
    <property type="molecule type" value="Genomic_DNA"/>
</dbReference>
<evidence type="ECO:0000259" key="1">
    <source>
        <dbReference type="Pfam" id="PF14090"/>
    </source>
</evidence>
<gene>
    <name evidence="2" type="ORF">G7Y82_13010</name>
</gene>
<protein>
    <recommendedName>
        <fullName evidence="1">Winged helix-turn-helix domain-containing protein</fullName>
    </recommendedName>
</protein>
<keyword evidence="3" id="KW-1185">Reference proteome</keyword>
<accession>A0A969WD71</accession>
<dbReference type="InterPro" id="IPR055245">
    <property type="entry name" value="HTH_proteobacteria"/>
</dbReference>
<dbReference type="Proteomes" id="UP000653472">
    <property type="component" value="Unassembled WGS sequence"/>
</dbReference>
<comment type="caution">
    <text evidence="2">The sequence shown here is derived from an EMBL/GenBank/DDBJ whole genome shotgun (WGS) entry which is preliminary data.</text>
</comment>